<evidence type="ECO:0000256" key="5">
    <source>
        <dbReference type="SAM" id="Phobius"/>
    </source>
</evidence>
<accession>A0ABW4C3Z8</accession>
<keyword evidence="8" id="KW-1185">Reference proteome</keyword>
<name>A0ABW4C3Z8_9BACL</name>
<proteinExistence type="predicted"/>
<evidence type="ECO:0000313" key="7">
    <source>
        <dbReference type="EMBL" id="MFD1425440.1"/>
    </source>
</evidence>
<evidence type="ECO:0000256" key="3">
    <source>
        <dbReference type="ARBA" id="ARBA00022989"/>
    </source>
</evidence>
<dbReference type="RefSeq" id="WP_380162187.1">
    <property type="nucleotide sequence ID" value="NZ_JBHTNU010000001.1"/>
</dbReference>
<dbReference type="InterPro" id="IPR006977">
    <property type="entry name" value="Yip1_dom"/>
</dbReference>
<evidence type="ECO:0000256" key="2">
    <source>
        <dbReference type="ARBA" id="ARBA00022692"/>
    </source>
</evidence>
<keyword evidence="2 5" id="KW-0812">Transmembrane</keyword>
<keyword evidence="4 5" id="KW-0472">Membrane</keyword>
<comment type="caution">
    <text evidence="7">The sequence shown here is derived from an EMBL/GenBank/DDBJ whole genome shotgun (WGS) entry which is preliminary data.</text>
</comment>
<evidence type="ECO:0000259" key="6">
    <source>
        <dbReference type="Pfam" id="PF04893"/>
    </source>
</evidence>
<dbReference type="Pfam" id="PF04893">
    <property type="entry name" value="Yip1"/>
    <property type="match status" value="1"/>
</dbReference>
<feature type="transmembrane region" description="Helical" evidence="5">
    <location>
        <begin position="79"/>
        <end position="102"/>
    </location>
</feature>
<dbReference type="Proteomes" id="UP001597282">
    <property type="component" value="Unassembled WGS sequence"/>
</dbReference>
<evidence type="ECO:0000313" key="8">
    <source>
        <dbReference type="Proteomes" id="UP001597282"/>
    </source>
</evidence>
<evidence type="ECO:0000256" key="1">
    <source>
        <dbReference type="ARBA" id="ARBA00004141"/>
    </source>
</evidence>
<comment type="subcellular location">
    <subcellularLocation>
        <location evidence="1">Membrane</location>
        <topology evidence="1">Multi-pass membrane protein</topology>
    </subcellularLocation>
</comment>
<organism evidence="7 8">
    <name type="scientific">Kroppenstedtia sanguinis</name>
    <dbReference type="NCBI Taxonomy" id="1380684"/>
    <lineage>
        <taxon>Bacteria</taxon>
        <taxon>Bacillati</taxon>
        <taxon>Bacillota</taxon>
        <taxon>Bacilli</taxon>
        <taxon>Bacillales</taxon>
        <taxon>Thermoactinomycetaceae</taxon>
        <taxon>Kroppenstedtia</taxon>
    </lineage>
</organism>
<reference evidence="8" key="1">
    <citation type="journal article" date="2019" name="Int. J. Syst. Evol. Microbiol.">
        <title>The Global Catalogue of Microorganisms (GCM) 10K type strain sequencing project: providing services to taxonomists for standard genome sequencing and annotation.</title>
        <authorList>
            <consortium name="The Broad Institute Genomics Platform"/>
            <consortium name="The Broad Institute Genome Sequencing Center for Infectious Disease"/>
            <person name="Wu L."/>
            <person name="Ma J."/>
        </authorList>
    </citation>
    <scope>NUCLEOTIDE SEQUENCE [LARGE SCALE GENOMIC DNA]</scope>
    <source>
        <strain evidence="8">S1</strain>
    </source>
</reference>
<protein>
    <submittedName>
        <fullName evidence="7">YIP1 family protein</fullName>
    </submittedName>
</protein>
<feature type="domain" description="Yip1" evidence="6">
    <location>
        <begin position="17"/>
        <end position="102"/>
    </location>
</feature>
<evidence type="ECO:0000256" key="4">
    <source>
        <dbReference type="ARBA" id="ARBA00023136"/>
    </source>
</evidence>
<gene>
    <name evidence="7" type="ORF">ACFQ4Y_00630</name>
</gene>
<sequence>MSDLQTSAQEVKKPSLFGVLFSPTEQFERIRNKPRFGMALTIVIVLSVIITTLTGLALAENPVYLEKAGVEEAGLPPEAVTAITVGGMMIGSLVGIPISLLLRSLFHSFL</sequence>
<dbReference type="EMBL" id="JBHTNU010000001">
    <property type="protein sequence ID" value="MFD1425440.1"/>
    <property type="molecule type" value="Genomic_DNA"/>
</dbReference>
<feature type="transmembrane region" description="Helical" evidence="5">
    <location>
        <begin position="36"/>
        <end position="59"/>
    </location>
</feature>
<keyword evidence="3 5" id="KW-1133">Transmembrane helix</keyword>